<dbReference type="InterPro" id="IPR057326">
    <property type="entry name" value="KR_dom"/>
</dbReference>
<dbReference type="Proteomes" id="UP000024533">
    <property type="component" value="Unassembled WGS sequence"/>
</dbReference>
<dbReference type="OrthoDB" id="1393670at2759"/>
<keyword evidence="2" id="KW-0521">NADP</keyword>
<dbReference type="PRINTS" id="PR00081">
    <property type="entry name" value="GDHRDH"/>
</dbReference>
<evidence type="ECO:0000313" key="6">
    <source>
        <dbReference type="EMBL" id="KDB22637.1"/>
    </source>
</evidence>
<organism evidence="6 7">
    <name type="scientific">Trichophyton interdigitale (strain MR816)</name>
    <dbReference type="NCBI Taxonomy" id="1215338"/>
    <lineage>
        <taxon>Eukaryota</taxon>
        <taxon>Fungi</taxon>
        <taxon>Dikarya</taxon>
        <taxon>Ascomycota</taxon>
        <taxon>Pezizomycotina</taxon>
        <taxon>Eurotiomycetes</taxon>
        <taxon>Eurotiomycetidae</taxon>
        <taxon>Onygenales</taxon>
        <taxon>Arthrodermataceae</taxon>
        <taxon>Trichophyton</taxon>
    </lineage>
</organism>
<evidence type="ECO:0000313" key="7">
    <source>
        <dbReference type="Proteomes" id="UP000024533"/>
    </source>
</evidence>
<keyword evidence="3" id="KW-0560">Oxidoreductase</keyword>
<dbReference type="FunFam" id="3.40.50.720:FF:000084">
    <property type="entry name" value="Short-chain dehydrogenase reductase"/>
    <property type="match status" value="1"/>
</dbReference>
<evidence type="ECO:0000259" key="5">
    <source>
        <dbReference type="SMART" id="SM00822"/>
    </source>
</evidence>
<dbReference type="STRING" id="1215338.A0A059J593"/>
<keyword evidence="7" id="KW-1185">Reference proteome</keyword>
<evidence type="ECO:0000256" key="3">
    <source>
        <dbReference type="ARBA" id="ARBA00023002"/>
    </source>
</evidence>
<dbReference type="InterPro" id="IPR020904">
    <property type="entry name" value="Sc_DH/Rdtase_CS"/>
</dbReference>
<dbReference type="PROSITE" id="PS00061">
    <property type="entry name" value="ADH_SHORT"/>
    <property type="match status" value="1"/>
</dbReference>
<evidence type="ECO:0000256" key="1">
    <source>
        <dbReference type="ARBA" id="ARBA00006484"/>
    </source>
</evidence>
<comment type="caution">
    <text evidence="6">The sequence shown here is derived from an EMBL/GenBank/DDBJ whole genome shotgun (WGS) entry which is preliminary data.</text>
</comment>
<evidence type="ECO:0000256" key="2">
    <source>
        <dbReference type="ARBA" id="ARBA00022857"/>
    </source>
</evidence>
<dbReference type="InterPro" id="IPR036291">
    <property type="entry name" value="NAD(P)-bd_dom_sf"/>
</dbReference>
<feature type="domain" description="Ketoreductase" evidence="5">
    <location>
        <begin position="24"/>
        <end position="197"/>
    </location>
</feature>
<protein>
    <recommendedName>
        <fullName evidence="5">Ketoreductase domain-containing protein</fullName>
    </recommendedName>
</protein>
<dbReference type="PANTHER" id="PTHR42760">
    <property type="entry name" value="SHORT-CHAIN DEHYDROGENASES/REDUCTASES FAMILY MEMBER"/>
    <property type="match status" value="1"/>
</dbReference>
<accession>A0A059J593</accession>
<dbReference type="Gene3D" id="3.40.50.720">
    <property type="entry name" value="NAD(P)-binding Rossmann-like Domain"/>
    <property type="match status" value="1"/>
</dbReference>
<dbReference type="GO" id="GO:0016616">
    <property type="term" value="F:oxidoreductase activity, acting on the CH-OH group of donors, NAD or NADP as acceptor"/>
    <property type="evidence" value="ECO:0007669"/>
    <property type="project" value="TreeGrafter"/>
</dbReference>
<dbReference type="AlphaFoldDB" id="A0A059J593"/>
<dbReference type="SMART" id="SM00822">
    <property type="entry name" value="PKS_KR"/>
    <property type="match status" value="1"/>
</dbReference>
<reference evidence="6 7" key="1">
    <citation type="submission" date="2014-02" db="EMBL/GenBank/DDBJ databases">
        <title>The Genome Sequence of Trichophyton interdigitale MR816.</title>
        <authorList>
            <consortium name="The Broad Institute Genomics Platform"/>
            <person name="Cuomo C.A."/>
            <person name="White T.C."/>
            <person name="Graser Y."/>
            <person name="Martinez-Rossi N."/>
            <person name="Heitman J."/>
            <person name="Young S.K."/>
            <person name="Zeng Q."/>
            <person name="Gargeya S."/>
            <person name="Abouelleil A."/>
            <person name="Alvarado L."/>
            <person name="Chapman S.B."/>
            <person name="Gainer-Dewar J."/>
            <person name="Goldberg J."/>
            <person name="Griggs A."/>
            <person name="Gujja S."/>
            <person name="Hansen M."/>
            <person name="Howarth C."/>
            <person name="Imamovic A."/>
            <person name="Larimer J."/>
            <person name="Martinez D."/>
            <person name="Murphy C."/>
            <person name="Pearson M.D."/>
            <person name="Persinoti G."/>
            <person name="Poon T."/>
            <person name="Priest M."/>
            <person name="Roberts A.D."/>
            <person name="Saif S."/>
            <person name="Shea T.D."/>
            <person name="Sykes S.N."/>
            <person name="Wortman J."/>
            <person name="Nusbaum C."/>
            <person name="Birren B."/>
        </authorList>
    </citation>
    <scope>NUCLEOTIDE SEQUENCE [LARGE SCALE GENOMIC DNA]</scope>
    <source>
        <strain evidence="6 7">MR816</strain>
    </source>
</reference>
<dbReference type="GO" id="GO:0048038">
    <property type="term" value="F:quinone binding"/>
    <property type="evidence" value="ECO:0007669"/>
    <property type="project" value="TreeGrafter"/>
</dbReference>
<dbReference type="InterPro" id="IPR002347">
    <property type="entry name" value="SDR_fam"/>
</dbReference>
<dbReference type="SUPFAM" id="SSF51735">
    <property type="entry name" value="NAD(P)-binding Rossmann-fold domains"/>
    <property type="match status" value="1"/>
</dbReference>
<dbReference type="GO" id="GO:0006633">
    <property type="term" value="P:fatty acid biosynthetic process"/>
    <property type="evidence" value="ECO:0007669"/>
    <property type="project" value="TreeGrafter"/>
</dbReference>
<dbReference type="OMA" id="HGNAGQI"/>
<dbReference type="HOGENOM" id="CLU_010194_1_3_1"/>
<dbReference type="PANTHER" id="PTHR42760:SF133">
    <property type="entry name" value="3-OXOACYL-[ACYL-CARRIER-PROTEIN] REDUCTASE"/>
    <property type="match status" value="1"/>
</dbReference>
<gene>
    <name evidence="6" type="ORF">H109_05436</name>
</gene>
<dbReference type="EMBL" id="AOKY01000343">
    <property type="protein sequence ID" value="KDB22637.1"/>
    <property type="molecule type" value="Genomic_DNA"/>
</dbReference>
<proteinExistence type="inferred from homology"/>
<sequence>MAPQDRLTQVSAHLNYPQGMLAGQVAIITGSGQGIGAEAARLFANEGAKVVVADLDSSKAEAVAKAINDASPGRAIAVAGDVQDGAYLKRLVQRAAEFGNGKIHIIVNNAGFTWDGVIHKLTEKQWDTIIAVHATAPFKLVQAAAPYFRVKDGEPRTIVNISSTSGIHGNAGQANYAVGKAGMVGLTKTIAKEWGPKFGVRANTIAFGFVLTRLTQAKETGAFITTPDGEKVALGIPGAQLPTQTKESQEAYADIPLRRAASATEAARSILGVCSPLFSYVNGQTIMVTGGRNM</sequence>
<evidence type="ECO:0000256" key="4">
    <source>
        <dbReference type="RuleBase" id="RU000363"/>
    </source>
</evidence>
<comment type="similarity">
    <text evidence="1 4">Belongs to the short-chain dehydrogenases/reductases (SDR) family.</text>
</comment>
<dbReference type="PRINTS" id="PR00080">
    <property type="entry name" value="SDRFAMILY"/>
</dbReference>
<dbReference type="Pfam" id="PF00106">
    <property type="entry name" value="adh_short"/>
    <property type="match status" value="1"/>
</dbReference>
<name>A0A059J593_TRIIM</name>